<dbReference type="SMART" id="SM00065">
    <property type="entry name" value="GAF"/>
    <property type="match status" value="1"/>
</dbReference>
<protein>
    <submittedName>
        <fullName evidence="2">FHA domain-containing protein</fullName>
    </submittedName>
</protein>
<dbReference type="Pfam" id="PF01590">
    <property type="entry name" value="GAF"/>
    <property type="match status" value="1"/>
</dbReference>
<dbReference type="PROSITE" id="PS50006">
    <property type="entry name" value="FHA_DOMAIN"/>
    <property type="match status" value="1"/>
</dbReference>
<evidence type="ECO:0000313" key="2">
    <source>
        <dbReference type="EMBL" id="NMH61378.1"/>
    </source>
</evidence>
<organism evidence="2 3">
    <name type="scientific">Alteromonas ponticola</name>
    <dbReference type="NCBI Taxonomy" id="2720613"/>
    <lineage>
        <taxon>Bacteria</taxon>
        <taxon>Pseudomonadati</taxon>
        <taxon>Pseudomonadota</taxon>
        <taxon>Gammaproteobacteria</taxon>
        <taxon>Alteromonadales</taxon>
        <taxon>Alteromonadaceae</taxon>
        <taxon>Alteromonas/Salinimonas group</taxon>
        <taxon>Alteromonas</taxon>
    </lineage>
</organism>
<dbReference type="InterPro" id="IPR029016">
    <property type="entry name" value="GAF-like_dom_sf"/>
</dbReference>
<dbReference type="InterPro" id="IPR008984">
    <property type="entry name" value="SMAD_FHA_dom_sf"/>
</dbReference>
<dbReference type="Gene3D" id="3.30.450.40">
    <property type="match status" value="1"/>
</dbReference>
<proteinExistence type="predicted"/>
<dbReference type="RefSeq" id="WP_169211944.1">
    <property type="nucleotide sequence ID" value="NZ_JAATNW010000009.1"/>
</dbReference>
<evidence type="ECO:0000313" key="3">
    <source>
        <dbReference type="Proteomes" id="UP000709336"/>
    </source>
</evidence>
<keyword evidence="3" id="KW-1185">Reference proteome</keyword>
<dbReference type="InterPro" id="IPR000253">
    <property type="entry name" value="FHA_dom"/>
</dbReference>
<dbReference type="Pfam" id="PF00498">
    <property type="entry name" value="FHA"/>
    <property type="match status" value="1"/>
</dbReference>
<gene>
    <name evidence="2" type="ORF">HCJ96_15215</name>
</gene>
<name>A0ABX1R814_9ALTE</name>
<comment type="caution">
    <text evidence="2">The sequence shown here is derived from an EMBL/GenBank/DDBJ whole genome shotgun (WGS) entry which is preliminary data.</text>
</comment>
<dbReference type="Proteomes" id="UP000709336">
    <property type="component" value="Unassembled WGS sequence"/>
</dbReference>
<dbReference type="SMART" id="SM00240">
    <property type="entry name" value="FHA"/>
    <property type="match status" value="1"/>
</dbReference>
<evidence type="ECO:0000259" key="1">
    <source>
        <dbReference type="PROSITE" id="PS50006"/>
    </source>
</evidence>
<accession>A0ABX1R814</accession>
<dbReference type="EMBL" id="JAATNW010000009">
    <property type="protein sequence ID" value="NMH61378.1"/>
    <property type="molecule type" value="Genomic_DNA"/>
</dbReference>
<sequence length="277" mass="30834">MPLQIAVSTPQGTMAEHLLFEGQPYNIGRAESADVVINHPQVSRQHAILNHVDDNQWSLNDISSTGCFRLGQKVSSLMIDDEQSILLGPVACKFKRISHHELEKAESHRIWKKLQLQQYCAQLSQCHDSMALIHMARECMMQSLGCERAALILFNQDADFQQGIGYEPWMDAQGFSGSRTVIKKAIAQQAPLAIGNLRAEQDYALQPSIVQHNILAALCVPILVENQVIGVLYGDNTVGRQYFSETDVTFAASLANVLSLRLLFHSIEHKISLLQSS</sequence>
<dbReference type="Gene3D" id="2.60.200.20">
    <property type="match status" value="1"/>
</dbReference>
<dbReference type="SUPFAM" id="SSF49879">
    <property type="entry name" value="SMAD/FHA domain"/>
    <property type="match status" value="1"/>
</dbReference>
<reference evidence="2 3" key="1">
    <citation type="submission" date="2020-03" db="EMBL/GenBank/DDBJ databases">
        <title>Alteromonas ponticola sp. nov., isolated from seawater.</title>
        <authorList>
            <person name="Yoon J.-H."/>
            <person name="Kim Y.-O."/>
        </authorList>
    </citation>
    <scope>NUCLEOTIDE SEQUENCE [LARGE SCALE GENOMIC DNA]</scope>
    <source>
        <strain evidence="2 3">MYP5</strain>
    </source>
</reference>
<feature type="domain" description="FHA" evidence="1">
    <location>
        <begin position="25"/>
        <end position="74"/>
    </location>
</feature>
<dbReference type="InterPro" id="IPR003018">
    <property type="entry name" value="GAF"/>
</dbReference>
<dbReference type="SUPFAM" id="SSF55781">
    <property type="entry name" value="GAF domain-like"/>
    <property type="match status" value="1"/>
</dbReference>